<dbReference type="AlphaFoldDB" id="A0A1H5UZL0"/>
<proteinExistence type="predicted"/>
<evidence type="ECO:0000313" key="2">
    <source>
        <dbReference type="EMBL" id="SEF80453.1"/>
    </source>
</evidence>
<sequence length="368" mass="42754">MKKIAILTYHNALNYGAVFQAYALKEYLNRQEEVEAKILNYGGEVAKTASKFFLFKYCIKHPSYILNLATRIKMMRKFREFRSVYLGVTKTRNNKIDVDFETFIVGSDQVWNPNINSMDKTYLLDFTNKEKYAYAASLGDFRDKRILDEYFKDNLEKFTAISLRENSSIDVIKEYYSGELITCLDPVFLLGMNEWINLYKKDIKENVNKYISEVTSGGYVLYFSLDLETERLKAAAVDFAKQKNLKIIFVTDNERRERYKDLLHFGVASPIELLYLMDNASCIFTNSFHGTALSIILHKDFFVETNIGASNRITELIRNCGLEARGLQDGKFSGLFNEKDSDISWKKIDENIEEMLKESKEYLKKITG</sequence>
<keyword evidence="2" id="KW-0808">Transferase</keyword>
<evidence type="ECO:0000313" key="3">
    <source>
        <dbReference type="Proteomes" id="UP000236726"/>
    </source>
</evidence>
<organism evidence="2 3">
    <name type="scientific">Lachnospira multipara</name>
    <dbReference type="NCBI Taxonomy" id="28051"/>
    <lineage>
        <taxon>Bacteria</taxon>
        <taxon>Bacillati</taxon>
        <taxon>Bacillota</taxon>
        <taxon>Clostridia</taxon>
        <taxon>Lachnospirales</taxon>
        <taxon>Lachnospiraceae</taxon>
        <taxon>Lachnospira</taxon>
    </lineage>
</organism>
<dbReference type="InterPro" id="IPR007345">
    <property type="entry name" value="Polysacch_pyruvyl_Trfase"/>
</dbReference>
<dbReference type="GO" id="GO:0016740">
    <property type="term" value="F:transferase activity"/>
    <property type="evidence" value="ECO:0007669"/>
    <property type="project" value="UniProtKB-KW"/>
</dbReference>
<feature type="domain" description="Polysaccharide pyruvyl transferase" evidence="1">
    <location>
        <begin position="14"/>
        <end position="303"/>
    </location>
</feature>
<accession>A0A1H5UZL0</accession>
<protein>
    <submittedName>
        <fullName evidence="2">Polysaccharide pyruvyl transferase</fullName>
    </submittedName>
</protein>
<evidence type="ECO:0000259" key="1">
    <source>
        <dbReference type="Pfam" id="PF04230"/>
    </source>
</evidence>
<dbReference type="Pfam" id="PF04230">
    <property type="entry name" value="PS_pyruv_trans"/>
    <property type="match status" value="1"/>
</dbReference>
<dbReference type="RefSeq" id="WP_103952892.1">
    <property type="nucleotide sequence ID" value="NZ_FNUL01000009.1"/>
</dbReference>
<dbReference type="EMBL" id="FNUL01000009">
    <property type="protein sequence ID" value="SEF80453.1"/>
    <property type="molecule type" value="Genomic_DNA"/>
</dbReference>
<keyword evidence="3" id="KW-1185">Reference proteome</keyword>
<reference evidence="2 3" key="1">
    <citation type="submission" date="2016-10" db="EMBL/GenBank/DDBJ databases">
        <authorList>
            <person name="de Groot N.N."/>
        </authorList>
    </citation>
    <scope>NUCLEOTIDE SEQUENCE [LARGE SCALE GENOMIC DNA]</scope>
    <source>
        <strain evidence="2 3">D15d</strain>
    </source>
</reference>
<dbReference type="Proteomes" id="UP000236726">
    <property type="component" value="Unassembled WGS sequence"/>
</dbReference>
<gene>
    <name evidence="2" type="ORF">SAMN05216537_10929</name>
</gene>
<name>A0A1H5UZL0_9FIRM</name>